<accession>A0ABV0JN57</accession>
<sequence length="57" mass="6672">MSHFRVWYGLAAKENAIALFSWSLTGKMRSLRPILNTQFTDFVKCVSVIAFWQDEEM</sequence>
<dbReference type="EMBL" id="JAMPKK010000017">
    <property type="protein sequence ID" value="MEP0864833.1"/>
    <property type="molecule type" value="Genomic_DNA"/>
</dbReference>
<protein>
    <submittedName>
        <fullName evidence="1">Uncharacterized protein</fullName>
    </submittedName>
</protein>
<proteinExistence type="predicted"/>
<gene>
    <name evidence="1" type="ORF">NDI37_10165</name>
</gene>
<evidence type="ECO:0000313" key="1">
    <source>
        <dbReference type="EMBL" id="MEP0864833.1"/>
    </source>
</evidence>
<comment type="caution">
    <text evidence="1">The sequence shown here is derived from an EMBL/GenBank/DDBJ whole genome shotgun (WGS) entry which is preliminary data.</text>
</comment>
<dbReference type="RefSeq" id="WP_190423631.1">
    <property type="nucleotide sequence ID" value="NZ_JAMPKK010000017.1"/>
</dbReference>
<keyword evidence="2" id="KW-1185">Reference proteome</keyword>
<evidence type="ECO:0000313" key="2">
    <source>
        <dbReference type="Proteomes" id="UP001442494"/>
    </source>
</evidence>
<reference evidence="1 2" key="1">
    <citation type="submission" date="2022-04" db="EMBL/GenBank/DDBJ databases">
        <title>Positive selection, recombination, and allopatry shape intraspecific diversity of widespread and dominant cyanobacteria.</title>
        <authorList>
            <person name="Wei J."/>
            <person name="Shu W."/>
            <person name="Hu C."/>
        </authorList>
    </citation>
    <scope>NUCLEOTIDE SEQUENCE [LARGE SCALE GENOMIC DNA]</scope>
    <source>
        <strain evidence="1 2">GB2-A5</strain>
    </source>
</reference>
<dbReference type="Proteomes" id="UP001442494">
    <property type="component" value="Unassembled WGS sequence"/>
</dbReference>
<name>A0ABV0JN57_9CYAN</name>
<organism evidence="1 2">
    <name type="scientific">Funiculus sociatus GB2-A5</name>
    <dbReference type="NCBI Taxonomy" id="2933946"/>
    <lineage>
        <taxon>Bacteria</taxon>
        <taxon>Bacillati</taxon>
        <taxon>Cyanobacteriota</taxon>
        <taxon>Cyanophyceae</taxon>
        <taxon>Coleofasciculales</taxon>
        <taxon>Coleofasciculaceae</taxon>
        <taxon>Funiculus</taxon>
    </lineage>
</organism>